<accession>A0A5J4PG34</accession>
<dbReference type="EMBL" id="SNRY01008884">
    <property type="protein sequence ID" value="KAA6307830.1"/>
    <property type="molecule type" value="Genomic_DNA"/>
</dbReference>
<dbReference type="InterPro" id="IPR010982">
    <property type="entry name" value="Lambda_DNA-bd_dom_sf"/>
</dbReference>
<name>A0A5J4PG34_9ZZZZ</name>
<keyword evidence="2" id="KW-0812">Transmembrane</keyword>
<evidence type="ECO:0000256" key="1">
    <source>
        <dbReference type="ARBA" id="ARBA00023125"/>
    </source>
</evidence>
<keyword evidence="1" id="KW-0238">DNA-binding</keyword>
<dbReference type="GO" id="GO:0003677">
    <property type="term" value="F:DNA binding"/>
    <property type="evidence" value="ECO:0007669"/>
    <property type="project" value="UniProtKB-KW"/>
</dbReference>
<dbReference type="InterPro" id="IPR001387">
    <property type="entry name" value="Cro/C1-type_HTH"/>
</dbReference>
<keyword evidence="2" id="KW-1133">Transmembrane helix</keyword>
<dbReference type="PANTHER" id="PTHR46558:SF11">
    <property type="entry name" value="HTH-TYPE TRANSCRIPTIONAL REGULATOR XRE"/>
    <property type="match status" value="1"/>
</dbReference>
<dbReference type="SMART" id="SM00530">
    <property type="entry name" value="HTH_XRE"/>
    <property type="match status" value="1"/>
</dbReference>
<dbReference type="AlphaFoldDB" id="A0A5J4PG34"/>
<feature type="domain" description="HTH cro/C1-type" evidence="3">
    <location>
        <begin position="79"/>
        <end position="133"/>
    </location>
</feature>
<dbReference type="CDD" id="cd00093">
    <property type="entry name" value="HTH_XRE"/>
    <property type="match status" value="1"/>
</dbReference>
<dbReference type="PROSITE" id="PS50943">
    <property type="entry name" value="HTH_CROC1"/>
    <property type="match status" value="1"/>
</dbReference>
<dbReference type="Gene3D" id="1.10.260.40">
    <property type="entry name" value="lambda repressor-like DNA-binding domains"/>
    <property type="match status" value="1"/>
</dbReference>
<proteinExistence type="predicted"/>
<evidence type="ECO:0000259" key="3">
    <source>
        <dbReference type="PROSITE" id="PS50943"/>
    </source>
</evidence>
<dbReference type="SUPFAM" id="SSF47413">
    <property type="entry name" value="lambda repressor-like DNA-binding domains"/>
    <property type="match status" value="1"/>
</dbReference>
<protein>
    <recommendedName>
        <fullName evidence="3">HTH cro/C1-type domain-containing protein</fullName>
    </recommendedName>
</protein>
<keyword evidence="2" id="KW-0472">Membrane</keyword>
<evidence type="ECO:0000313" key="4">
    <source>
        <dbReference type="EMBL" id="KAA6307830.1"/>
    </source>
</evidence>
<dbReference type="PANTHER" id="PTHR46558">
    <property type="entry name" value="TRACRIPTIONAL REGULATORY PROTEIN-RELATED-RELATED"/>
    <property type="match status" value="1"/>
</dbReference>
<organism evidence="4">
    <name type="scientific">termite gut metagenome</name>
    <dbReference type="NCBI Taxonomy" id="433724"/>
    <lineage>
        <taxon>unclassified sequences</taxon>
        <taxon>metagenomes</taxon>
        <taxon>organismal metagenomes</taxon>
    </lineage>
</organism>
<comment type="caution">
    <text evidence="4">The sequence shown here is derived from an EMBL/GenBank/DDBJ whole genome shotgun (WGS) entry which is preliminary data.</text>
</comment>
<feature type="transmembrane region" description="Helical" evidence="2">
    <location>
        <begin position="43"/>
        <end position="64"/>
    </location>
</feature>
<dbReference type="Pfam" id="PF01381">
    <property type="entry name" value="HTH_3"/>
    <property type="match status" value="1"/>
</dbReference>
<reference evidence="4" key="1">
    <citation type="submission" date="2019-03" db="EMBL/GenBank/DDBJ databases">
        <title>Single cell metagenomics reveals metabolic interactions within the superorganism composed of flagellate Streblomastix strix and complex community of Bacteroidetes bacteria on its surface.</title>
        <authorList>
            <person name="Treitli S.C."/>
            <person name="Kolisko M."/>
            <person name="Husnik F."/>
            <person name="Keeling P."/>
            <person name="Hampl V."/>
        </authorList>
    </citation>
    <scope>NUCLEOTIDE SEQUENCE</scope>
    <source>
        <strain evidence="4">STM</strain>
    </source>
</reference>
<evidence type="ECO:0000256" key="2">
    <source>
        <dbReference type="SAM" id="Phobius"/>
    </source>
</evidence>
<gene>
    <name evidence="4" type="ORF">EZS27_040497</name>
</gene>
<sequence>MAAKIVYIFEFYDVAFLFPIHTKFIKKSGSKRLSEYRKNLKKILVKCNILPVLCYSIQIIIIFASNVQYIAYMKIFEFIKQRRLLLGITQQDLADFSGVSLRTIGEIEAGKANPSIKTLNSMVDVLGLEIDLKIKNSNDV</sequence>